<dbReference type="PANTHER" id="PTHR42707">
    <property type="entry name" value="ACYL-COA DEHYDROGENASE"/>
    <property type="match status" value="1"/>
</dbReference>
<dbReference type="PANTHER" id="PTHR42707:SF3">
    <property type="entry name" value="ACYL-COA DEHYDROGENASE AIDB-RELATED"/>
    <property type="match status" value="1"/>
</dbReference>
<evidence type="ECO:0000256" key="3">
    <source>
        <dbReference type="ARBA" id="ARBA00022630"/>
    </source>
</evidence>
<organism evidence="10 11">
    <name type="scientific">Tropicimonas isoalkanivorans</name>
    <dbReference type="NCBI Taxonomy" id="441112"/>
    <lineage>
        <taxon>Bacteria</taxon>
        <taxon>Pseudomonadati</taxon>
        <taxon>Pseudomonadota</taxon>
        <taxon>Alphaproteobacteria</taxon>
        <taxon>Rhodobacterales</taxon>
        <taxon>Roseobacteraceae</taxon>
        <taxon>Tropicimonas</taxon>
    </lineage>
</organism>
<keyword evidence="11" id="KW-1185">Reference proteome</keyword>
<dbReference type="InterPro" id="IPR006089">
    <property type="entry name" value="Acyl-CoA_DH_CS"/>
</dbReference>
<dbReference type="EMBL" id="FOLG01000001">
    <property type="protein sequence ID" value="SFB85750.1"/>
    <property type="molecule type" value="Genomic_DNA"/>
</dbReference>
<evidence type="ECO:0000256" key="5">
    <source>
        <dbReference type="RuleBase" id="RU362125"/>
    </source>
</evidence>
<dbReference type="Pfam" id="PF18158">
    <property type="entry name" value="AidB_N"/>
    <property type="match status" value="1"/>
</dbReference>
<comment type="similarity">
    <text evidence="2 5">Belongs to the acyl-CoA dehydrogenase family.</text>
</comment>
<feature type="region of interest" description="Disordered" evidence="6">
    <location>
        <begin position="1"/>
        <end position="20"/>
    </location>
</feature>
<dbReference type="PROSITE" id="PS00072">
    <property type="entry name" value="ACYL_COA_DH_1"/>
    <property type="match status" value="1"/>
</dbReference>
<feature type="compositionally biased region" description="Polar residues" evidence="6">
    <location>
        <begin position="1"/>
        <end position="10"/>
    </location>
</feature>
<dbReference type="GO" id="GO:0003995">
    <property type="term" value="F:acyl-CoA dehydrogenase activity"/>
    <property type="evidence" value="ECO:0007669"/>
    <property type="project" value="InterPro"/>
</dbReference>
<evidence type="ECO:0000259" key="8">
    <source>
        <dbReference type="Pfam" id="PF02770"/>
    </source>
</evidence>
<evidence type="ECO:0000256" key="6">
    <source>
        <dbReference type="SAM" id="MobiDB-lite"/>
    </source>
</evidence>
<evidence type="ECO:0000259" key="9">
    <source>
        <dbReference type="Pfam" id="PF18158"/>
    </source>
</evidence>
<evidence type="ECO:0000256" key="1">
    <source>
        <dbReference type="ARBA" id="ARBA00001974"/>
    </source>
</evidence>
<dbReference type="Gene3D" id="1.20.140.10">
    <property type="entry name" value="Butyryl-CoA Dehydrogenase, subunit A, domain 3"/>
    <property type="match status" value="1"/>
</dbReference>
<dbReference type="Proteomes" id="UP000198728">
    <property type="component" value="Unassembled WGS sequence"/>
</dbReference>
<dbReference type="InterPro" id="IPR009075">
    <property type="entry name" value="AcylCo_DH/oxidase_C"/>
</dbReference>
<dbReference type="OrthoDB" id="9771038at2"/>
<dbReference type="RefSeq" id="WP_093359323.1">
    <property type="nucleotide sequence ID" value="NZ_FOLG01000001.1"/>
</dbReference>
<keyword evidence="4 5" id="KW-0274">FAD</keyword>
<accession>A0A1I1EL96</accession>
<dbReference type="SUPFAM" id="SSF47203">
    <property type="entry name" value="Acyl-CoA dehydrogenase C-terminal domain-like"/>
    <property type="match status" value="1"/>
</dbReference>
<keyword evidence="3 5" id="KW-0285">Flavoprotein</keyword>
<evidence type="ECO:0000313" key="10">
    <source>
        <dbReference type="EMBL" id="SFB85750.1"/>
    </source>
</evidence>
<proteinExistence type="inferred from homology"/>
<dbReference type="InterPro" id="IPR041504">
    <property type="entry name" value="AidB_N"/>
</dbReference>
<feature type="domain" description="Acyl-CoA oxidase/dehydrogenase middle" evidence="8">
    <location>
        <begin position="185"/>
        <end position="275"/>
    </location>
</feature>
<evidence type="ECO:0000256" key="2">
    <source>
        <dbReference type="ARBA" id="ARBA00009347"/>
    </source>
</evidence>
<reference evidence="10 11" key="1">
    <citation type="submission" date="2016-10" db="EMBL/GenBank/DDBJ databases">
        <authorList>
            <person name="de Groot N.N."/>
        </authorList>
    </citation>
    <scope>NUCLEOTIDE SEQUENCE [LARGE SCALE GENOMIC DNA]</scope>
    <source>
        <strain evidence="10 11">DSM 19548</strain>
    </source>
</reference>
<sequence>MTTTAAQTDLGTHRVENQPPDLGDLDLFGGDQALSDHVAGIDHDARDGLAAYGAALGTADMQLAAREANRHPPDLVPFDRAGRRLDEVRFHPAYHRFMDLSCAAGYAAIPWEGQTDGHLRHAAMVYLASQMEPGHCCPLTMTYAAIPTLPSEGSPFPVWRERLVSRHYDPTVRPVAEKAGATLGMALTEKQGGSDVRSNTTRAERDGENWRLTGHKWFCSAPMSDGFLTLAQAPAGLTCFLVPRWLPEGRNAIRLMRLKDKLGNRSNASAEIEYHRALAFQVGDEGQGLRAIIEMIHHTRLDTALAPAGLMRAALREAHHWVSHRTAFQRTLIDQPLMRAVLADLALDFEGSLALGLHVARAFDGGGPEDRAFARIGVALAKFLSNKLCPMVIGEALECLGGAGYVEDSPVPMLYREAPLNGIWEGSGNVICLDVLRTLARLPAARTGLDAELDAGASLDRTYARALREHRDRWPQKPQEAEARWFVEQTALLLAASVLLRRAPPGVAEAFVHTRLTGRRGRGPGTIGSIDTDAVLERIYPNGQATQRQQPRISAGAT</sequence>
<dbReference type="InterPro" id="IPR006091">
    <property type="entry name" value="Acyl-CoA_Oxase/DH_mid-dom"/>
</dbReference>
<dbReference type="Gene3D" id="6.10.250.600">
    <property type="match status" value="1"/>
</dbReference>
<evidence type="ECO:0000256" key="4">
    <source>
        <dbReference type="ARBA" id="ARBA00022827"/>
    </source>
</evidence>
<feature type="domain" description="Acyl-CoA dehydrogenase/oxidase C-terminal" evidence="7">
    <location>
        <begin position="286"/>
        <end position="439"/>
    </location>
</feature>
<comment type="cofactor">
    <cofactor evidence="1 5">
        <name>FAD</name>
        <dbReference type="ChEBI" id="CHEBI:57692"/>
    </cofactor>
</comment>
<name>A0A1I1EL96_9RHOB</name>
<gene>
    <name evidence="10" type="ORF">SAMN04488094_101786</name>
</gene>
<keyword evidence="5" id="KW-0560">Oxidoreductase</keyword>
<protein>
    <submittedName>
        <fullName evidence="10">Putative acyl-CoA dehydrogenase</fullName>
    </submittedName>
</protein>
<evidence type="ECO:0000259" key="7">
    <source>
        <dbReference type="Pfam" id="PF00441"/>
    </source>
</evidence>
<feature type="domain" description="Adaptive response protein AidB N-terminal" evidence="9">
    <location>
        <begin position="17"/>
        <end position="170"/>
    </location>
</feature>
<dbReference type="InterPro" id="IPR009100">
    <property type="entry name" value="AcylCoA_DH/oxidase_NM_dom_sf"/>
</dbReference>
<dbReference type="Pfam" id="PF00441">
    <property type="entry name" value="Acyl-CoA_dh_1"/>
    <property type="match status" value="1"/>
</dbReference>
<dbReference type="InterPro" id="IPR036250">
    <property type="entry name" value="AcylCo_DH-like_C"/>
</dbReference>
<evidence type="ECO:0000313" key="11">
    <source>
        <dbReference type="Proteomes" id="UP000198728"/>
    </source>
</evidence>
<dbReference type="SUPFAM" id="SSF56645">
    <property type="entry name" value="Acyl-CoA dehydrogenase NM domain-like"/>
    <property type="match status" value="1"/>
</dbReference>
<dbReference type="InterPro" id="IPR052904">
    <property type="entry name" value="Acyl-CoA_dehydrogenase-like"/>
</dbReference>
<dbReference type="Gene3D" id="2.40.110.20">
    <property type="match status" value="1"/>
</dbReference>
<dbReference type="Pfam" id="PF02770">
    <property type="entry name" value="Acyl-CoA_dh_M"/>
    <property type="match status" value="1"/>
</dbReference>
<dbReference type="STRING" id="441112.SAMN04488094_101786"/>
<dbReference type="AlphaFoldDB" id="A0A1I1EL96"/>